<keyword evidence="4 8" id="KW-0732">Signal</keyword>
<gene>
    <name evidence="10" type="primary">chpG</name>
    <name evidence="10" type="ORF">GCM10009549_40970</name>
</gene>
<feature type="signal peptide" evidence="8">
    <location>
        <begin position="1"/>
        <end position="27"/>
    </location>
</feature>
<keyword evidence="3" id="KW-0964">Secreted</keyword>
<accession>A0ABP3ZIB4</accession>
<dbReference type="Proteomes" id="UP001501005">
    <property type="component" value="Unassembled WGS sequence"/>
</dbReference>
<organism evidence="10 11">
    <name type="scientific">Streptomyces thermoalcalitolerans</name>
    <dbReference type="NCBI Taxonomy" id="65605"/>
    <lineage>
        <taxon>Bacteria</taxon>
        <taxon>Bacillati</taxon>
        <taxon>Actinomycetota</taxon>
        <taxon>Actinomycetes</taxon>
        <taxon>Kitasatosporales</taxon>
        <taxon>Streptomycetaceae</taxon>
        <taxon>Streptomyces</taxon>
    </lineage>
</organism>
<evidence type="ECO:0000256" key="3">
    <source>
        <dbReference type="ARBA" id="ARBA00022525"/>
    </source>
</evidence>
<keyword evidence="11" id="KW-1185">Reference proteome</keyword>
<dbReference type="Pfam" id="PF03777">
    <property type="entry name" value="ChpA-C"/>
    <property type="match status" value="1"/>
</dbReference>
<keyword evidence="6 7" id="KW-0034">Amyloid</keyword>
<evidence type="ECO:0000256" key="1">
    <source>
        <dbReference type="ARBA" id="ARBA00004191"/>
    </source>
</evidence>
<comment type="subcellular location">
    <subcellularLocation>
        <location evidence="1">Secreted</location>
        <location evidence="1">Cell wall</location>
    </subcellularLocation>
</comment>
<dbReference type="PROSITE" id="PS51884">
    <property type="entry name" value="CHAPLIN"/>
    <property type="match status" value="1"/>
</dbReference>
<feature type="chain" id="PRO_5046256373" evidence="8">
    <location>
        <begin position="28"/>
        <end position="79"/>
    </location>
</feature>
<evidence type="ECO:0000259" key="9">
    <source>
        <dbReference type="PROSITE" id="PS51884"/>
    </source>
</evidence>
<dbReference type="EMBL" id="BAAAHG010000037">
    <property type="protein sequence ID" value="GAA0921691.1"/>
    <property type="molecule type" value="Genomic_DNA"/>
</dbReference>
<protein>
    <submittedName>
        <fullName evidence="10">Chaplin ChpG</fullName>
    </submittedName>
</protein>
<evidence type="ECO:0000256" key="8">
    <source>
        <dbReference type="SAM" id="SignalP"/>
    </source>
</evidence>
<comment type="caution">
    <text evidence="10">The sequence shown here is derived from an EMBL/GenBank/DDBJ whole genome shotgun (WGS) entry which is preliminary data.</text>
</comment>
<evidence type="ECO:0000313" key="11">
    <source>
        <dbReference type="Proteomes" id="UP001501005"/>
    </source>
</evidence>
<name>A0ABP3ZIB4_9ACTN</name>
<evidence type="ECO:0000256" key="5">
    <source>
        <dbReference type="ARBA" id="ARBA00022889"/>
    </source>
</evidence>
<feature type="domain" description="Chaplin" evidence="9">
    <location>
        <begin position="38"/>
        <end position="78"/>
    </location>
</feature>
<evidence type="ECO:0000313" key="10">
    <source>
        <dbReference type="EMBL" id="GAA0921691.1"/>
    </source>
</evidence>
<evidence type="ECO:0000256" key="2">
    <source>
        <dbReference type="ARBA" id="ARBA00022512"/>
    </source>
</evidence>
<keyword evidence="5" id="KW-0130">Cell adhesion</keyword>
<sequence>MSRITKGLLLTSVAASAIVAGSGVASAESEATGGALNSSGLLSGNVVQVPAHVPVNACGNTVHVVGALSPATNNTCAID</sequence>
<proteinExistence type="predicted"/>
<dbReference type="RefSeq" id="WP_344051879.1">
    <property type="nucleotide sequence ID" value="NZ_BAAAHG010000037.1"/>
</dbReference>
<evidence type="ECO:0000256" key="4">
    <source>
        <dbReference type="ARBA" id="ARBA00022729"/>
    </source>
</evidence>
<dbReference type="InterPro" id="IPR005528">
    <property type="entry name" value="ChpA-H"/>
</dbReference>
<reference evidence="11" key="1">
    <citation type="journal article" date="2019" name="Int. J. Syst. Evol. Microbiol.">
        <title>The Global Catalogue of Microorganisms (GCM) 10K type strain sequencing project: providing services to taxonomists for standard genome sequencing and annotation.</title>
        <authorList>
            <consortium name="The Broad Institute Genomics Platform"/>
            <consortium name="The Broad Institute Genome Sequencing Center for Infectious Disease"/>
            <person name="Wu L."/>
            <person name="Ma J."/>
        </authorList>
    </citation>
    <scope>NUCLEOTIDE SEQUENCE [LARGE SCALE GENOMIC DNA]</scope>
    <source>
        <strain evidence="11">JCM 10673</strain>
    </source>
</reference>
<evidence type="ECO:0000256" key="6">
    <source>
        <dbReference type="ARBA" id="ARBA00023087"/>
    </source>
</evidence>
<evidence type="ECO:0000256" key="7">
    <source>
        <dbReference type="PROSITE-ProRule" id="PRU01232"/>
    </source>
</evidence>
<keyword evidence="2" id="KW-0134">Cell wall</keyword>